<evidence type="ECO:0000313" key="2">
    <source>
        <dbReference type="Proteomes" id="UP001372834"/>
    </source>
</evidence>
<sequence length="117" mass="13235">MQECGEGMGKGVTSLLEFSVDATRSQIIWEKSDLKYPGVAEGRSGRSSRFLQPRRNLSDVECDVLQYSTGVCHTCAKTKSTGIGLCQYRGIYRHVGKKYGFHLARSKRTFQPPWVWQ</sequence>
<proteinExistence type="predicted"/>
<gene>
    <name evidence="1" type="ORF">RUM43_011888</name>
</gene>
<accession>A0AAN8P601</accession>
<organism evidence="1 2">
    <name type="scientific">Polyplax serrata</name>
    <name type="common">Common mouse louse</name>
    <dbReference type="NCBI Taxonomy" id="468196"/>
    <lineage>
        <taxon>Eukaryota</taxon>
        <taxon>Metazoa</taxon>
        <taxon>Ecdysozoa</taxon>
        <taxon>Arthropoda</taxon>
        <taxon>Hexapoda</taxon>
        <taxon>Insecta</taxon>
        <taxon>Pterygota</taxon>
        <taxon>Neoptera</taxon>
        <taxon>Paraneoptera</taxon>
        <taxon>Psocodea</taxon>
        <taxon>Troctomorpha</taxon>
        <taxon>Phthiraptera</taxon>
        <taxon>Anoplura</taxon>
        <taxon>Polyplacidae</taxon>
        <taxon>Polyplax</taxon>
    </lineage>
</organism>
<comment type="caution">
    <text evidence="1">The sequence shown here is derived from an EMBL/GenBank/DDBJ whole genome shotgun (WGS) entry which is preliminary data.</text>
</comment>
<dbReference type="Proteomes" id="UP001372834">
    <property type="component" value="Unassembled WGS sequence"/>
</dbReference>
<dbReference type="AlphaFoldDB" id="A0AAN8P601"/>
<name>A0AAN8P601_POLSC</name>
<dbReference type="EMBL" id="JAWJWE010000005">
    <property type="protein sequence ID" value="KAK6634487.1"/>
    <property type="molecule type" value="Genomic_DNA"/>
</dbReference>
<evidence type="ECO:0000313" key="1">
    <source>
        <dbReference type="EMBL" id="KAK6634487.1"/>
    </source>
</evidence>
<reference evidence="1 2" key="1">
    <citation type="submission" date="2023-10" db="EMBL/GenBank/DDBJ databases">
        <title>Genomes of two closely related lineages of the louse Polyplax serrata with different host specificities.</title>
        <authorList>
            <person name="Martinu J."/>
            <person name="Tarabai H."/>
            <person name="Stefka J."/>
            <person name="Hypsa V."/>
        </authorList>
    </citation>
    <scope>NUCLEOTIDE SEQUENCE [LARGE SCALE GENOMIC DNA]</scope>
    <source>
        <strain evidence="1">HR10_N</strain>
    </source>
</reference>
<protein>
    <submittedName>
        <fullName evidence="1">Uncharacterized protein</fullName>
    </submittedName>
</protein>